<evidence type="ECO:0000313" key="4">
    <source>
        <dbReference type="Proteomes" id="UP001491310"/>
    </source>
</evidence>
<dbReference type="Proteomes" id="UP001491310">
    <property type="component" value="Unassembled WGS sequence"/>
</dbReference>
<feature type="coiled-coil region" evidence="1">
    <location>
        <begin position="185"/>
        <end position="226"/>
    </location>
</feature>
<sequence>MSSLLQDEGSAWEMASLKMRSTTLAAENEALRGHVQHLQDVFARLERNVQARELAASDWAETDSEELRAQLDGQRSLLDEVSSAARELATENETLNYEVTGLRDANRNLGNEVTAMKERLNTLQELYLRATRMCQGATAASALDARLGAVDGIIQSAMPQGSADACISELALAKPDNIVPALQQNAALRRERDMLRTQVKKTETALEKVTREKQELSQALASEKRRALGKGGQARLGNLALRVQILAEQVRQKDDALAEKTAYVAKLEWRLLCQQKALKGTNARKPPLACPKGPAARQALPRKPRLAGVSDAAGNRPSDVLINAPARQPVSADVLVRIPGGMQPMPPKRENGAMDAASAGPVGSPEGAARSMPKYSGFSSEMRAAAQAMAAALLADATWHGQPEKRTAEFG</sequence>
<evidence type="ECO:0000313" key="3">
    <source>
        <dbReference type="EMBL" id="KAK9904121.1"/>
    </source>
</evidence>
<protein>
    <submittedName>
        <fullName evidence="3">Uncharacterized protein</fullName>
    </submittedName>
</protein>
<comment type="caution">
    <text evidence="3">The sequence shown here is derived from an EMBL/GenBank/DDBJ whole genome shotgun (WGS) entry which is preliminary data.</text>
</comment>
<evidence type="ECO:0000256" key="1">
    <source>
        <dbReference type="SAM" id="Coils"/>
    </source>
</evidence>
<keyword evidence="4" id="KW-1185">Reference proteome</keyword>
<dbReference type="EMBL" id="JALJOT010000013">
    <property type="protein sequence ID" value="KAK9904121.1"/>
    <property type="molecule type" value="Genomic_DNA"/>
</dbReference>
<evidence type="ECO:0000256" key="2">
    <source>
        <dbReference type="SAM" id="MobiDB-lite"/>
    </source>
</evidence>
<accession>A0ABR2YFA6</accession>
<keyword evidence="1" id="KW-0175">Coiled coil</keyword>
<name>A0ABR2YFA6_9CHLO</name>
<gene>
    <name evidence="3" type="ORF">WJX75_005013</name>
</gene>
<feature type="region of interest" description="Disordered" evidence="2">
    <location>
        <begin position="346"/>
        <end position="374"/>
    </location>
</feature>
<reference evidence="3 4" key="1">
    <citation type="journal article" date="2024" name="Nat. Commun.">
        <title>Phylogenomics reveals the evolutionary origins of lichenization in chlorophyte algae.</title>
        <authorList>
            <person name="Puginier C."/>
            <person name="Libourel C."/>
            <person name="Otte J."/>
            <person name="Skaloud P."/>
            <person name="Haon M."/>
            <person name="Grisel S."/>
            <person name="Petersen M."/>
            <person name="Berrin J.G."/>
            <person name="Delaux P.M."/>
            <person name="Dal Grande F."/>
            <person name="Keller J."/>
        </authorList>
    </citation>
    <scope>NUCLEOTIDE SEQUENCE [LARGE SCALE GENOMIC DNA]</scope>
    <source>
        <strain evidence="3 4">SAG 216-7</strain>
    </source>
</reference>
<feature type="region of interest" description="Disordered" evidence="2">
    <location>
        <begin position="282"/>
        <end position="303"/>
    </location>
</feature>
<organism evidence="3 4">
    <name type="scientific">Coccomyxa subellipsoidea</name>
    <dbReference type="NCBI Taxonomy" id="248742"/>
    <lineage>
        <taxon>Eukaryota</taxon>
        <taxon>Viridiplantae</taxon>
        <taxon>Chlorophyta</taxon>
        <taxon>core chlorophytes</taxon>
        <taxon>Trebouxiophyceae</taxon>
        <taxon>Trebouxiophyceae incertae sedis</taxon>
        <taxon>Coccomyxaceae</taxon>
        <taxon>Coccomyxa</taxon>
    </lineage>
</organism>
<proteinExistence type="predicted"/>